<dbReference type="PROSITE" id="PS51257">
    <property type="entry name" value="PROKAR_LIPOPROTEIN"/>
    <property type="match status" value="1"/>
</dbReference>
<dbReference type="KEGG" id="fpz:LA55_2047"/>
<evidence type="ECO:0000313" key="9">
    <source>
        <dbReference type="Proteomes" id="UP000029117"/>
    </source>
</evidence>
<protein>
    <submittedName>
        <fullName evidence="8">1-acyl-sn-glycerol-3-phosphate acyltransferase</fullName>
    </submittedName>
    <submittedName>
        <fullName evidence="6">Acyltransferase family protein</fullName>
    </submittedName>
</protein>
<dbReference type="Proteomes" id="UP000760407">
    <property type="component" value="Unassembled WGS sequence"/>
</dbReference>
<dbReference type="CDD" id="cd07989">
    <property type="entry name" value="LPLAT_AGPAT-like"/>
    <property type="match status" value="1"/>
</dbReference>
<keyword evidence="11" id="KW-1185">Reference proteome</keyword>
<dbReference type="KEGG" id="fpj:LA02_403"/>
<dbReference type="EMBL" id="JACTSG010000005">
    <property type="protein sequence ID" value="MBK2302723.1"/>
    <property type="molecule type" value="Genomic_DNA"/>
</dbReference>
<dbReference type="EMBL" id="JOUE01000006">
    <property type="protein sequence ID" value="KFJ42017.1"/>
    <property type="molecule type" value="Genomic_DNA"/>
</dbReference>
<feature type="transmembrane region" description="Helical" evidence="4">
    <location>
        <begin position="54"/>
        <end position="71"/>
    </location>
</feature>
<dbReference type="SMART" id="SM00563">
    <property type="entry name" value="PlsC"/>
    <property type="match status" value="1"/>
</dbReference>
<dbReference type="STRING" id="28110.KU46_475"/>
<dbReference type="KEGG" id="fpi:BF30_1081"/>
<keyword evidence="4" id="KW-1133">Transmembrane helix</keyword>
<dbReference type="GO" id="GO:0003841">
    <property type="term" value="F:1-acylglycerol-3-phosphate O-acyltransferase activity"/>
    <property type="evidence" value="ECO:0007669"/>
    <property type="project" value="TreeGrafter"/>
</dbReference>
<dbReference type="Proteomes" id="UP000029117">
    <property type="component" value="Unassembled WGS sequence"/>
</dbReference>
<dbReference type="PANTHER" id="PTHR10434">
    <property type="entry name" value="1-ACYL-SN-GLYCEROL-3-PHOSPHATE ACYLTRANSFERASE"/>
    <property type="match status" value="1"/>
</dbReference>
<reference evidence="6 10" key="2">
    <citation type="journal article" date="2015" name="Genome Announc.">
        <title>Genome sequencing of 18 francisella strains to aid in assay development and testing.</title>
        <authorList>
            <person name="Johnson S.L."/>
            <person name="Daligault H.E."/>
            <person name="Davenport K.W."/>
            <person name="Coyne S.R."/>
            <person name="Frey K.G."/>
            <person name="Koroleva G.I."/>
            <person name="Broomall S.M."/>
            <person name="Bishop-Lilly K.A."/>
            <person name="Bruce D.C."/>
            <person name="Chertkov O."/>
            <person name="Freitas T."/>
            <person name="Jaissle J."/>
            <person name="Ladner J.T."/>
            <person name="Rosenzweig C.N."/>
            <person name="Gibbons H.S."/>
            <person name="Palacios G.F."/>
            <person name="Redden C.L."/>
            <person name="Xu Y."/>
            <person name="Minogue T.D."/>
            <person name="Chain P.S."/>
        </authorList>
    </citation>
    <scope>NUCLEOTIDE SEQUENCE [LARGE SCALE GENOMIC DNA]</scope>
    <source>
        <strain evidence="6 10">GA01-2794</strain>
    </source>
</reference>
<dbReference type="GO" id="GO:0006654">
    <property type="term" value="P:phosphatidic acid biosynthetic process"/>
    <property type="evidence" value="ECO:0007669"/>
    <property type="project" value="TreeGrafter"/>
</dbReference>
<organism evidence="6 10">
    <name type="scientific">Francisella philomiragia</name>
    <dbReference type="NCBI Taxonomy" id="28110"/>
    <lineage>
        <taxon>Bacteria</taxon>
        <taxon>Pseudomonadati</taxon>
        <taxon>Pseudomonadota</taxon>
        <taxon>Gammaproteobacteria</taxon>
        <taxon>Thiotrichales</taxon>
        <taxon>Francisellaceae</taxon>
        <taxon>Francisella</taxon>
    </lineage>
</organism>
<evidence type="ECO:0000313" key="10">
    <source>
        <dbReference type="Proteomes" id="UP000031830"/>
    </source>
</evidence>
<evidence type="ECO:0000313" key="6">
    <source>
        <dbReference type="EMBL" id="AJI52478.1"/>
    </source>
</evidence>
<keyword evidence="4" id="KW-0472">Membrane</keyword>
<reference evidence="7 9" key="1">
    <citation type="submission" date="2014-04" db="EMBL/GenBank/DDBJ databases">
        <authorList>
            <person name="Bishop-Lilly K.A."/>
            <person name="Broomall S.M."/>
            <person name="Chain P.S."/>
            <person name="Chertkov O."/>
            <person name="Coyne S.R."/>
            <person name="Daligault H.E."/>
            <person name="Davenport K.W."/>
            <person name="Erkkila T."/>
            <person name="Frey K.G."/>
            <person name="Gibbons H.S."/>
            <person name="Gu W."/>
            <person name="Jaissle J."/>
            <person name="Johnson S.L."/>
            <person name="Koroleva G.I."/>
            <person name="Ladner J.T."/>
            <person name="Lo C.-C."/>
            <person name="Minogue T.D."/>
            <person name="Munk C."/>
            <person name="Palacios G.F."/>
            <person name="Redden C.L."/>
            <person name="Rosenzweig C.N."/>
            <person name="Scholz M.B."/>
            <person name="Teshima H."/>
            <person name="Xu Y."/>
        </authorList>
    </citation>
    <scope>NUCLEOTIDE SEQUENCE [LARGE SCALE GENOMIC DNA]</scope>
    <source>
        <strain evidence="7 9">FAJ</strain>
    </source>
</reference>
<dbReference type="EMBL" id="CP009440">
    <property type="protein sequence ID" value="AJI52478.1"/>
    <property type="molecule type" value="Genomic_DNA"/>
</dbReference>
<keyword evidence="4" id="KW-0812">Transmembrane</keyword>
<feature type="transmembrane region" description="Helical" evidence="4">
    <location>
        <begin position="20"/>
        <end position="42"/>
    </location>
</feature>
<reference evidence="8 11" key="3">
    <citation type="submission" date="2020-08" db="EMBL/GenBank/DDBJ databases">
        <title>Comparative genomics of Francisella species.</title>
        <authorList>
            <person name="Sahl J."/>
            <person name="Sjodin A."/>
            <person name="Wagner D."/>
            <person name="Forsman M."/>
        </authorList>
    </citation>
    <scope>NUCLEOTIDE SEQUENCE [LARGE SCALE GENOMIC DNA]</scope>
    <source>
        <strain evidence="8 11">F1093</strain>
    </source>
</reference>
<feature type="domain" description="Phospholipid/glycerol acyltransferase" evidence="5">
    <location>
        <begin position="85"/>
        <end position="199"/>
    </location>
</feature>
<evidence type="ECO:0000256" key="4">
    <source>
        <dbReference type="SAM" id="Phobius"/>
    </source>
</evidence>
<dbReference type="KEGG" id="fpx:KU46_475"/>
<proteinExistence type="predicted"/>
<dbReference type="PATRIC" id="fig|28110.15.peg.1591"/>
<dbReference type="InterPro" id="IPR002123">
    <property type="entry name" value="Plipid/glycerol_acylTrfase"/>
</dbReference>
<dbReference type="PANTHER" id="PTHR10434:SF11">
    <property type="entry name" value="1-ACYL-SN-GLYCEROL-3-PHOSPHATE ACYLTRANSFERASE"/>
    <property type="match status" value="1"/>
</dbReference>
<evidence type="ECO:0000313" key="8">
    <source>
        <dbReference type="EMBL" id="MBK2302723.1"/>
    </source>
</evidence>
<comment type="pathway">
    <text evidence="1">Lipid metabolism.</text>
</comment>
<dbReference type="Proteomes" id="UP000031830">
    <property type="component" value="Chromosome"/>
</dbReference>
<dbReference type="OMA" id="DGWAACA"/>
<dbReference type="SUPFAM" id="SSF69593">
    <property type="entry name" value="Glycerol-3-phosphate (1)-acyltransferase"/>
    <property type="match status" value="1"/>
</dbReference>
<dbReference type="RefSeq" id="WP_004286880.1">
    <property type="nucleotide sequence ID" value="NZ_CP009343.1"/>
</dbReference>
<dbReference type="OrthoDB" id="9812274at2"/>
<accession>A0A080QBJ3</accession>
<evidence type="ECO:0000256" key="2">
    <source>
        <dbReference type="ARBA" id="ARBA00022679"/>
    </source>
</evidence>
<evidence type="ECO:0000256" key="3">
    <source>
        <dbReference type="ARBA" id="ARBA00023315"/>
    </source>
</evidence>
<keyword evidence="2 6" id="KW-0808">Transferase</keyword>
<dbReference type="Pfam" id="PF01553">
    <property type="entry name" value="Acyltransferase"/>
    <property type="match status" value="1"/>
</dbReference>
<keyword evidence="3 6" id="KW-0012">Acyltransferase</keyword>
<evidence type="ECO:0000313" key="11">
    <source>
        <dbReference type="Proteomes" id="UP000760407"/>
    </source>
</evidence>
<gene>
    <name evidence="7" type="ORF">DR78_853</name>
    <name evidence="8" type="ORF">IBE52_07320</name>
    <name evidence="6" type="ORF">LA55_2047</name>
</gene>
<evidence type="ECO:0000259" key="5">
    <source>
        <dbReference type="SMART" id="SM00563"/>
    </source>
</evidence>
<name>A0A080QBJ3_9GAMM</name>
<dbReference type="AlphaFoldDB" id="A0A080QBJ3"/>
<sequence>MKSFFKKIWNILMWARMTAFQLYSFAVIGGCSILINIFAFFNLPIAWRMAVCKVWTYLYWIGMLVFLQVYIRVSGRINIDKDYPCIYVSKHQSMLETFMFYGLIGKCHFIMKKELFDAPIFGTAMKNLGSIAIDRDKPRESLKKVVTDGKQSLADGINVVIFPEGTRVNIGEYPEFQRSAMKLAADANTYIIPVAHNFGRFFPKKWGQVIKPGIARMDFGKRIDPRDFDSKTLTTYCHKVITEKTKEFKG</sequence>
<evidence type="ECO:0000313" key="7">
    <source>
        <dbReference type="EMBL" id="KFJ42017.1"/>
    </source>
</evidence>
<evidence type="ECO:0000256" key="1">
    <source>
        <dbReference type="ARBA" id="ARBA00005189"/>
    </source>
</evidence>